<feature type="non-terminal residue" evidence="1">
    <location>
        <position position="1"/>
    </location>
</feature>
<sequence length="52" mass="5770">VIYGANWLLGVDVDCAPSSTRLFSGETVAIMVHGHNLRSIAEHKNLWKALFM</sequence>
<dbReference type="Gramene" id="TVU48253">
    <property type="protein sequence ID" value="TVU48253"/>
    <property type="gene ID" value="EJB05_07882"/>
</dbReference>
<dbReference type="AlphaFoldDB" id="A0A5J9WJK2"/>
<dbReference type="Proteomes" id="UP000324897">
    <property type="component" value="Chromosome 5"/>
</dbReference>
<reference evidence="1 2" key="1">
    <citation type="journal article" date="2019" name="Sci. Rep.">
        <title>A high-quality genome of Eragrostis curvula grass provides insights into Poaceae evolution and supports new strategies to enhance forage quality.</title>
        <authorList>
            <person name="Carballo J."/>
            <person name="Santos B.A.C.M."/>
            <person name="Zappacosta D."/>
            <person name="Garbus I."/>
            <person name="Selva J.P."/>
            <person name="Gallo C.A."/>
            <person name="Diaz A."/>
            <person name="Albertini E."/>
            <person name="Caccamo M."/>
            <person name="Echenique V."/>
        </authorList>
    </citation>
    <scope>NUCLEOTIDE SEQUENCE [LARGE SCALE GENOMIC DNA]</scope>
    <source>
        <strain evidence="2">cv. Victoria</strain>
        <tissue evidence="1">Leaf</tissue>
    </source>
</reference>
<organism evidence="1 2">
    <name type="scientific">Eragrostis curvula</name>
    <name type="common">weeping love grass</name>
    <dbReference type="NCBI Taxonomy" id="38414"/>
    <lineage>
        <taxon>Eukaryota</taxon>
        <taxon>Viridiplantae</taxon>
        <taxon>Streptophyta</taxon>
        <taxon>Embryophyta</taxon>
        <taxon>Tracheophyta</taxon>
        <taxon>Spermatophyta</taxon>
        <taxon>Magnoliopsida</taxon>
        <taxon>Liliopsida</taxon>
        <taxon>Poales</taxon>
        <taxon>Poaceae</taxon>
        <taxon>PACMAD clade</taxon>
        <taxon>Chloridoideae</taxon>
        <taxon>Eragrostideae</taxon>
        <taxon>Eragrostidinae</taxon>
        <taxon>Eragrostis</taxon>
    </lineage>
</organism>
<accession>A0A5J9WJK2</accession>
<evidence type="ECO:0000313" key="1">
    <source>
        <dbReference type="EMBL" id="TVU48253.1"/>
    </source>
</evidence>
<dbReference type="EMBL" id="RWGY01000004">
    <property type="protein sequence ID" value="TVU48253.1"/>
    <property type="molecule type" value="Genomic_DNA"/>
</dbReference>
<keyword evidence="2" id="KW-1185">Reference proteome</keyword>
<name>A0A5J9WJK2_9POAL</name>
<protein>
    <submittedName>
        <fullName evidence="1">Uncharacterized protein</fullName>
    </submittedName>
</protein>
<gene>
    <name evidence="1" type="ORF">EJB05_07882</name>
</gene>
<proteinExistence type="predicted"/>
<comment type="caution">
    <text evidence="1">The sequence shown here is derived from an EMBL/GenBank/DDBJ whole genome shotgun (WGS) entry which is preliminary data.</text>
</comment>
<evidence type="ECO:0000313" key="2">
    <source>
        <dbReference type="Proteomes" id="UP000324897"/>
    </source>
</evidence>